<proteinExistence type="predicted"/>
<sequence length="112" mass="11969">MNESPEVFRHSDRAEANRAAKAKALARWLWDRGIDGDDLIAFSPAHRRRVARAAGVNPPSGIDTWAATAELLDAKAAWVADHPGHPSGVRAHEDERAAWAPEPAAGSGDTAT</sequence>
<protein>
    <submittedName>
        <fullName evidence="2">Uncharacterized protein</fullName>
    </submittedName>
</protein>
<organism evidence="2 3">
    <name type="scientific">Arthrobacter halodurans</name>
    <dbReference type="NCBI Taxonomy" id="516699"/>
    <lineage>
        <taxon>Bacteria</taxon>
        <taxon>Bacillati</taxon>
        <taxon>Actinomycetota</taxon>
        <taxon>Actinomycetes</taxon>
        <taxon>Micrococcales</taxon>
        <taxon>Micrococcaceae</taxon>
        <taxon>Arthrobacter</taxon>
    </lineage>
</organism>
<comment type="caution">
    <text evidence="2">The sequence shown here is derived from an EMBL/GenBank/DDBJ whole genome shotgun (WGS) entry which is preliminary data.</text>
</comment>
<dbReference type="Proteomes" id="UP001575652">
    <property type="component" value="Unassembled WGS sequence"/>
</dbReference>
<dbReference type="RefSeq" id="WP_373970925.1">
    <property type="nucleotide sequence ID" value="NZ_JBHDLJ010000002.1"/>
</dbReference>
<reference evidence="2 3" key="1">
    <citation type="submission" date="2024-09" db="EMBL/GenBank/DDBJ databases">
        <authorList>
            <person name="Salinas-Garcia M.A."/>
            <person name="Prieme A."/>
        </authorList>
    </citation>
    <scope>NUCLEOTIDE SEQUENCE [LARGE SCALE GENOMIC DNA]</scope>
    <source>
        <strain evidence="2 3">DSM 21081</strain>
    </source>
</reference>
<evidence type="ECO:0000313" key="3">
    <source>
        <dbReference type="Proteomes" id="UP001575652"/>
    </source>
</evidence>
<dbReference type="EMBL" id="JBHDLJ010000002">
    <property type="protein sequence ID" value="MFB0833764.1"/>
    <property type="molecule type" value="Genomic_DNA"/>
</dbReference>
<name>A0ABV4UJK8_9MICC</name>
<feature type="region of interest" description="Disordered" evidence="1">
    <location>
        <begin position="83"/>
        <end position="112"/>
    </location>
</feature>
<gene>
    <name evidence="2" type="ORF">ACETWP_04115</name>
</gene>
<accession>A0ABV4UJK8</accession>
<evidence type="ECO:0000256" key="1">
    <source>
        <dbReference type="SAM" id="MobiDB-lite"/>
    </source>
</evidence>
<keyword evidence="3" id="KW-1185">Reference proteome</keyword>
<evidence type="ECO:0000313" key="2">
    <source>
        <dbReference type="EMBL" id="MFB0833764.1"/>
    </source>
</evidence>